<protein>
    <submittedName>
        <fullName evidence="3">Uncharacterized protein</fullName>
    </submittedName>
</protein>
<dbReference type="Proteomes" id="UP000195012">
    <property type="component" value="Unassembled WGS sequence"/>
</dbReference>
<feature type="compositionally biased region" description="Basic and acidic residues" evidence="2">
    <location>
        <begin position="43"/>
        <end position="57"/>
    </location>
</feature>
<dbReference type="OMA" id="EDYTKMS"/>
<feature type="compositionally biased region" description="Basic and acidic residues" evidence="2">
    <location>
        <begin position="1"/>
        <end position="11"/>
    </location>
</feature>
<dbReference type="eggNOG" id="ENOG502T0AK">
    <property type="taxonomic scope" value="Eukaryota"/>
</dbReference>
<feature type="compositionally biased region" description="Basic and acidic residues" evidence="2">
    <location>
        <begin position="1184"/>
        <end position="1194"/>
    </location>
</feature>
<feature type="region of interest" description="Disordered" evidence="2">
    <location>
        <begin position="687"/>
        <end position="720"/>
    </location>
</feature>
<feature type="region of interest" description="Disordered" evidence="2">
    <location>
        <begin position="1051"/>
        <end position="1083"/>
    </location>
</feature>
<evidence type="ECO:0000313" key="3">
    <source>
        <dbReference type="EMBL" id="OTN64432.1"/>
    </source>
</evidence>
<feature type="compositionally biased region" description="Basic and acidic residues" evidence="2">
    <location>
        <begin position="693"/>
        <end position="711"/>
    </location>
</feature>
<dbReference type="EMBL" id="NETL01000027">
    <property type="protein sequence ID" value="OTN64432.1"/>
    <property type="molecule type" value="Genomic_DNA"/>
</dbReference>
<feature type="compositionally biased region" description="Low complexity" evidence="2">
    <location>
        <begin position="1221"/>
        <end position="1234"/>
    </location>
</feature>
<name>A0A1Y3DIH8_PLAKN</name>
<comment type="caution">
    <text evidence="3">The sequence shown here is derived from an EMBL/GenBank/DDBJ whole genome shotgun (WGS) entry which is preliminary data.</text>
</comment>
<keyword evidence="1" id="KW-0175">Coiled coil</keyword>
<dbReference type="VEuPathDB" id="PlasmoDB:PKNH_1111700"/>
<reference evidence="3 4" key="1">
    <citation type="submission" date="2017-05" db="EMBL/GenBank/DDBJ databases">
        <title>PacBio assembly of a Plasmodium knowlesi genome sequence with Hi-C correction and manual annotation of the SICAvar gene family.</title>
        <authorList>
            <person name="Lapp S.A."/>
            <person name="Geraldo J.A."/>
            <person name="Chien J.-T."/>
            <person name="Ay F."/>
            <person name="Pakala S.B."/>
            <person name="Batugedara G."/>
            <person name="Humphrey J.C."/>
            <person name="Debarry J.D."/>
            <person name="Le Roch K.G."/>
            <person name="Galinski M.R."/>
            <person name="Kissinger J.C."/>
        </authorList>
    </citation>
    <scope>NUCLEOTIDE SEQUENCE [LARGE SCALE GENOMIC DNA]</scope>
    <source>
        <strain evidence="4">Malayan Strain Pk1 (A+)</strain>
    </source>
</reference>
<feature type="compositionally biased region" description="Low complexity" evidence="2">
    <location>
        <begin position="1243"/>
        <end position="1264"/>
    </location>
</feature>
<feature type="coiled-coil region" evidence="1">
    <location>
        <begin position="1670"/>
        <end position="1741"/>
    </location>
</feature>
<evidence type="ECO:0000256" key="1">
    <source>
        <dbReference type="SAM" id="Coils"/>
    </source>
</evidence>
<gene>
    <name evidence="3" type="ORF">PKNOH_S130177800</name>
</gene>
<proteinExistence type="predicted"/>
<dbReference type="VEuPathDB" id="PlasmoDB:PKNOH_S130177800"/>
<evidence type="ECO:0000256" key="2">
    <source>
        <dbReference type="SAM" id="MobiDB-lite"/>
    </source>
</evidence>
<feature type="compositionally biased region" description="Basic and acidic residues" evidence="2">
    <location>
        <begin position="1126"/>
        <end position="1139"/>
    </location>
</feature>
<feature type="compositionally biased region" description="Polar residues" evidence="2">
    <location>
        <begin position="1265"/>
        <end position="1277"/>
    </location>
</feature>
<organism evidence="3 4">
    <name type="scientific">Plasmodium knowlesi</name>
    <dbReference type="NCBI Taxonomy" id="5850"/>
    <lineage>
        <taxon>Eukaryota</taxon>
        <taxon>Sar</taxon>
        <taxon>Alveolata</taxon>
        <taxon>Apicomplexa</taxon>
        <taxon>Aconoidasida</taxon>
        <taxon>Haemosporida</taxon>
        <taxon>Plasmodiidae</taxon>
        <taxon>Plasmodium</taxon>
        <taxon>Plasmodium (Plasmodium)</taxon>
    </lineage>
</organism>
<feature type="compositionally biased region" description="Polar residues" evidence="2">
    <location>
        <begin position="61"/>
        <end position="77"/>
    </location>
</feature>
<dbReference type="VEuPathDB" id="PlasmoDB:PKA1H_110016800"/>
<feature type="compositionally biased region" description="Low complexity" evidence="2">
    <location>
        <begin position="1158"/>
        <end position="1172"/>
    </location>
</feature>
<feature type="region of interest" description="Disordered" evidence="2">
    <location>
        <begin position="289"/>
        <end position="335"/>
    </location>
</feature>
<feature type="region of interest" description="Disordered" evidence="2">
    <location>
        <begin position="1"/>
        <end position="77"/>
    </location>
</feature>
<feature type="region of interest" description="Disordered" evidence="2">
    <location>
        <begin position="1123"/>
        <end position="1202"/>
    </location>
</feature>
<accession>A0A1Y3DIH8</accession>
<sequence>MKMDGDYKSEDSNVPPLVPKMGVNKLPLKGSDKDKKNRKDKTGKKEKIGKKEKEKTKSKTASQEMTSENVDMCNSQRESMTEGNCKFITNDESKISNEQNKSANMDSSYAYGYNTCATSSTNINERNRENSPVHEITDGKNIFINPAVCNVEGIKGVTPFSEAFMIPNMNKIMEPPGYALLNNSHGARGNCPDDIAEGTNISSIISDRYSGGLNWMSSAKIPGDSYKYDECGGVYNGTGSADPSFNRVNGVNSMHNLKSVNSPNKHPQSGWNSCSGSVYEDVSRTSSKVKSSPWKGIAHRSSTNNMDDLRIGEESNNVNSAPMKSGSSKKKTKSINDLENREVAIEPENLFANLKRLNVEEMGKDHHLVREKNPMGSFPYENFPFNDAMSNFMGRGNDHNGKSFSYNCGTSTPVSTTLTPIMTGTNNSSNGNHSRMKNNAGITQPGCIATPLVGDFHLADAMSNNTNYEDYTKMSSSVKSHATSDFKKYMPTPISSNGKGNFYTPFLSNDNHRGMIFNGDDLECASNYMPKENVEEGPDSSGVYMNVGSDSGVIDGKNFKGKNLIKDQILNYAGHAQNANHVQHGSHAVKSNRLSYNQSALNTFNLPHPMEGQDKSIKKKQSEDLKFIKTDHSFLRNGDNLFGGNLGDEVPQLVNKNFEGTNERVEECVQSVKRGYMPTERSICTANNAVSENKNRGEGGDKFDENGHYIDNKNGGDLSRPCANGVNDPFNFESEVHKNCENVVGPYNYDDDMNLNFDDRLHLSYDYDLFNKNEVHLNLKHLNDHFNMKDGDIGNASYLEKRSDFDGNFAKLQKDLDFSVNLSNMSRNMSFLNFEESEEKDWKYEQMNEIYSPKGNGNLGSDGQHTFSGKGAKGSSFHLKHGSSSGGYNLGGDRNFGLSACSSVFPNAIYSEPRIFDEKSSIATAIQSTHQCNDGVKKNVNNNNMLFVNSNNSIINSGNAHLEKVEKCANEESTRGRNNDTINSNIICEENNICNNDHTEMDGNHLGLNHKDHSLEHSTTNLGSNKNLIQSVRMNATCASVSESIPVCSKREDANRGNDVDDEYSSALHSGGEHMGMNPSHGSYSNAMAKGGGDLVGTKFCTVHSCSLSGKGSMNKNVIADSTLEDSAKRGDSNAKSNEESNPNVHISGDGTGESVQGNCGKNFNKGNSNKNIAKEVGMVENSQPRENETDPKSISKINTNDHGISINSIENVQLKNVSNFSNESTNSTNSNLGLGRGGGKGSRNSSKNSNSGSSQTSGTRRNGPMNSIGGNENSTNHVKREMNKNDYQNNGVVNTEYRKNFILPQYNSVPLNYENMKNDNYWLKNEMVKNDKSKSSALLNCGSTNLTSTNSNGRTNKVFMNSIFNVNGKDKSHVRKYFQSWLNDRNRNFSNSKYDKNNLMGSRNSLDSYGRGSNLSSANAMNLDRTFLNPSNCRNRVHRASNEKKESFQRTTKNRIDNARRINLLTAEKGKKYMGSSPLFSFNKQNVTSGGYPVRDDNIGAIKGSMSRKAKDDMFHLNGKVGNFGANNKSGMYHRRMDAGESVHSYMNDQNAYSDVKKVQNRIYKNGTNVEENLVDQMNDPNGRCFYGRIRNLHGDSKMSSVNLIGKNDNMFRNFEDDIYKVNHMQEGELKYGPLGGALRNGSSIGVSPMNFSKKNANMCDNLVESDHLNNLTESMSRFENDVDFILDENEDLEGHSKGTMKNDKITELQNIINSLRFKNKQLEKELTEVKNMQLKKKQNLILSSLCNRSDDISSYSTFKDDTNNSDCASVDNSNRYVQNILNDKEKYNYDTKISIQKFHLAYTNNSMGKLKIAAQRDISGSFMGPKGIHVKTIKSSLHISVYKSAKDVWFPGFADSHVFLLKGNIFGILRACQLLYHYVKSKMSSSKCCIYLVAPFECVQKLLADGCKRMAIIKEECGADVRLGNLYVQVHEGFTERLMEIRGNEVNVDCALEKLVIFMQSCFSVQSYDYELLKYPCRSVLNLQ</sequence>
<feature type="region of interest" description="Disordered" evidence="2">
    <location>
        <begin position="1221"/>
        <end position="1278"/>
    </location>
</feature>
<evidence type="ECO:0000313" key="4">
    <source>
        <dbReference type="Proteomes" id="UP000195012"/>
    </source>
</evidence>
<dbReference type="OrthoDB" id="4744100at2759"/>